<dbReference type="PANTHER" id="PTHR46332">
    <property type="entry name" value="ASPARTATE BETA-HYDROXYLASE DOMAIN-CONTAINING PROTEIN 2"/>
    <property type="match status" value="1"/>
</dbReference>
<proteinExistence type="inferred from homology"/>
<feature type="domain" description="Aspartyl/asparaginy/proline hydroxylase" evidence="4">
    <location>
        <begin position="147"/>
        <end position="291"/>
    </location>
</feature>
<comment type="caution">
    <text evidence="5">The sequence shown here is derived from an EMBL/GenBank/DDBJ whole genome shotgun (WGS) entry which is preliminary data.</text>
</comment>
<accession>A0A813F5W3</accession>
<dbReference type="InterPro" id="IPR007803">
    <property type="entry name" value="Asp/Arg/Pro-Hydrxlase"/>
</dbReference>
<dbReference type="EMBL" id="CAJNNV010024421">
    <property type="protein sequence ID" value="CAE8609827.1"/>
    <property type="molecule type" value="Genomic_DNA"/>
</dbReference>
<dbReference type="GO" id="GO:0051213">
    <property type="term" value="F:dioxygenase activity"/>
    <property type="evidence" value="ECO:0007669"/>
    <property type="project" value="UniProtKB-KW"/>
</dbReference>
<protein>
    <recommendedName>
        <fullName evidence="4">Aspartyl/asparaginy/proline hydroxylase domain-containing protein</fullName>
    </recommendedName>
</protein>
<sequence>ASDDPHRLHDILSQAVGPKLFYRLPLLTARFMRKIGLHRECLEEFDTRSEFEERATPYHLANALAILKASGETKAAQDLFDEEWRGRKPIAWTSIKQTPAVYIEGLAHRPFWDGAARPRIATFLEEHKAAVMEDLHELLEKRRRALRASGTQVPAYPNLVEGQGGVWDMFQLYNSRRWDEDACELVPRTSALLRTQLPSADVPYIHYNTEEVVMFLLSPGSRVRLHNGGSNVPINLSLGLSGCEGSYLEVAGEQRPFADGQVVCFDDGSDHRVWHEGPQERWVLTVRTMHPELAAMPARFFSRAFTRRTCFESWDERRAAQLGL</sequence>
<comment type="similarity">
    <text evidence="1">Belongs to the aspartyl/asparaginyl beta-hydroxylase family.</text>
</comment>
<dbReference type="SUPFAM" id="SSF51197">
    <property type="entry name" value="Clavaminate synthase-like"/>
    <property type="match status" value="1"/>
</dbReference>
<dbReference type="GO" id="GO:0016020">
    <property type="term" value="C:membrane"/>
    <property type="evidence" value="ECO:0007669"/>
    <property type="project" value="TreeGrafter"/>
</dbReference>
<dbReference type="InterPro" id="IPR051821">
    <property type="entry name" value="Asp/Asn_beta-hydroxylase"/>
</dbReference>
<gene>
    <name evidence="5" type="ORF">PGLA1383_LOCUS27654</name>
</gene>
<evidence type="ECO:0000256" key="3">
    <source>
        <dbReference type="ARBA" id="ARBA00023002"/>
    </source>
</evidence>
<name>A0A813F5W3_POLGL</name>
<reference evidence="5" key="1">
    <citation type="submission" date="2021-02" db="EMBL/GenBank/DDBJ databases">
        <authorList>
            <person name="Dougan E. K."/>
            <person name="Rhodes N."/>
            <person name="Thang M."/>
            <person name="Chan C."/>
        </authorList>
    </citation>
    <scope>NUCLEOTIDE SEQUENCE</scope>
</reference>
<dbReference type="PANTHER" id="PTHR46332:SF5">
    <property type="entry name" value="ASPARTATE BETA-HYDROXYLASE DOMAIN CONTAINING 2"/>
    <property type="match status" value="1"/>
</dbReference>
<dbReference type="Pfam" id="PF05118">
    <property type="entry name" value="Asp_Arg_Hydrox"/>
    <property type="match status" value="1"/>
</dbReference>
<dbReference type="AlphaFoldDB" id="A0A813F5W3"/>
<evidence type="ECO:0000256" key="2">
    <source>
        <dbReference type="ARBA" id="ARBA00022964"/>
    </source>
</evidence>
<organism evidence="5 6">
    <name type="scientific">Polarella glacialis</name>
    <name type="common">Dinoflagellate</name>
    <dbReference type="NCBI Taxonomy" id="89957"/>
    <lineage>
        <taxon>Eukaryota</taxon>
        <taxon>Sar</taxon>
        <taxon>Alveolata</taxon>
        <taxon>Dinophyceae</taxon>
        <taxon>Suessiales</taxon>
        <taxon>Suessiaceae</taxon>
        <taxon>Polarella</taxon>
    </lineage>
</organism>
<evidence type="ECO:0000259" key="4">
    <source>
        <dbReference type="Pfam" id="PF05118"/>
    </source>
</evidence>
<evidence type="ECO:0000256" key="1">
    <source>
        <dbReference type="ARBA" id="ARBA00007730"/>
    </source>
</evidence>
<dbReference type="Gene3D" id="2.60.120.330">
    <property type="entry name" value="B-lactam Antibiotic, Isopenicillin N Synthase, Chain"/>
    <property type="match status" value="1"/>
</dbReference>
<dbReference type="InterPro" id="IPR027443">
    <property type="entry name" value="IPNS-like_sf"/>
</dbReference>
<dbReference type="OrthoDB" id="438431at2759"/>
<keyword evidence="2" id="KW-0223">Dioxygenase</keyword>
<dbReference type="OMA" id="YEHEARR"/>
<keyword evidence="6" id="KW-1185">Reference proteome</keyword>
<evidence type="ECO:0000313" key="5">
    <source>
        <dbReference type="EMBL" id="CAE8609827.1"/>
    </source>
</evidence>
<evidence type="ECO:0000313" key="6">
    <source>
        <dbReference type="Proteomes" id="UP000654075"/>
    </source>
</evidence>
<feature type="non-terminal residue" evidence="5">
    <location>
        <position position="1"/>
    </location>
</feature>
<keyword evidence="3" id="KW-0560">Oxidoreductase</keyword>
<dbReference type="Proteomes" id="UP000654075">
    <property type="component" value="Unassembled WGS sequence"/>
</dbReference>